<protein>
    <submittedName>
        <fullName evidence="2">Uncharacterized protein</fullName>
    </submittedName>
</protein>
<comment type="caution">
    <text evidence="2">The sequence shown here is derived from an EMBL/GenBank/DDBJ whole genome shotgun (WGS) entry which is preliminary data.</text>
</comment>
<feature type="compositionally biased region" description="Basic and acidic residues" evidence="1">
    <location>
        <begin position="148"/>
        <end position="162"/>
    </location>
</feature>
<gene>
    <name evidence="2" type="ORF">MEDL_41380</name>
</gene>
<dbReference type="EMBL" id="CAJPWZ010001995">
    <property type="protein sequence ID" value="CAG2228418.1"/>
    <property type="molecule type" value="Genomic_DNA"/>
</dbReference>
<proteinExistence type="predicted"/>
<evidence type="ECO:0000313" key="3">
    <source>
        <dbReference type="Proteomes" id="UP000683360"/>
    </source>
</evidence>
<feature type="region of interest" description="Disordered" evidence="1">
    <location>
        <begin position="1"/>
        <end position="70"/>
    </location>
</feature>
<feature type="compositionally biased region" description="Basic and acidic residues" evidence="1">
    <location>
        <begin position="1"/>
        <end position="19"/>
    </location>
</feature>
<accession>A0A8S3TH52</accession>
<organism evidence="2 3">
    <name type="scientific">Mytilus edulis</name>
    <name type="common">Blue mussel</name>
    <dbReference type="NCBI Taxonomy" id="6550"/>
    <lineage>
        <taxon>Eukaryota</taxon>
        <taxon>Metazoa</taxon>
        <taxon>Spiralia</taxon>
        <taxon>Lophotrochozoa</taxon>
        <taxon>Mollusca</taxon>
        <taxon>Bivalvia</taxon>
        <taxon>Autobranchia</taxon>
        <taxon>Pteriomorphia</taxon>
        <taxon>Mytilida</taxon>
        <taxon>Mytiloidea</taxon>
        <taxon>Mytilidae</taxon>
        <taxon>Mytilinae</taxon>
        <taxon>Mytilus</taxon>
    </lineage>
</organism>
<dbReference type="AlphaFoldDB" id="A0A8S3TH52"/>
<dbReference type="OrthoDB" id="6156409at2759"/>
<evidence type="ECO:0000313" key="2">
    <source>
        <dbReference type="EMBL" id="CAG2228418.1"/>
    </source>
</evidence>
<feature type="region of interest" description="Disordered" evidence="1">
    <location>
        <begin position="140"/>
        <end position="162"/>
    </location>
</feature>
<keyword evidence="3" id="KW-1185">Reference proteome</keyword>
<feature type="region of interest" description="Disordered" evidence="1">
    <location>
        <begin position="88"/>
        <end position="115"/>
    </location>
</feature>
<name>A0A8S3TH52_MYTED</name>
<feature type="compositionally biased region" description="Basic and acidic residues" evidence="1">
    <location>
        <begin position="46"/>
        <end position="70"/>
    </location>
</feature>
<sequence>MIEPSDKGQKYQVITEEHPSTSTKQLKNKNTEKSSKVPQKRKHKNSDKISKSSDSDEDISKAYEKSVKEDSLLPILKQELRLKIQTRRLSEGQGELLPETKEPKSYELTEEEKEKYKRRLIQNRDSLRRSRQKDIRREEMLKQTFDTESSKEESLKDKRCNF</sequence>
<reference evidence="2" key="1">
    <citation type="submission" date="2021-03" db="EMBL/GenBank/DDBJ databases">
        <authorList>
            <person name="Bekaert M."/>
        </authorList>
    </citation>
    <scope>NUCLEOTIDE SEQUENCE</scope>
</reference>
<evidence type="ECO:0000256" key="1">
    <source>
        <dbReference type="SAM" id="MobiDB-lite"/>
    </source>
</evidence>
<feature type="compositionally biased region" description="Basic and acidic residues" evidence="1">
    <location>
        <begin position="98"/>
        <end position="115"/>
    </location>
</feature>
<dbReference type="Proteomes" id="UP000683360">
    <property type="component" value="Unassembled WGS sequence"/>
</dbReference>